<feature type="compositionally biased region" description="Low complexity" evidence="1">
    <location>
        <begin position="330"/>
        <end position="347"/>
    </location>
</feature>
<sequence length="538" mass="51730">MSITTRELSRTVAAFGTALTLVALPLTLAPTPVHAAPAVAEADAGSAATADSDAGADGASADSGAEADAGSDSGSGTDGTAASGGSADGTTAADGSTASADGTSESDGVIPGPDADSDGAADGGGTDDPRCEDPTTAPDGEPCAAKTVPLRAGWDTDTKQLKLPDGDAGMPESWVGAQFSGPPSRARVPAQSTEAPADSGGESDPGAAGDSPDTDTGADTGAEANGETDDSGNPIDARAPASVPTTFSLNAAGEVIDPATDRPVTFTNFTSDPEWDFEVRDVNGTNTITVTGTPYPDSDGGSTGSNDGSSTAGGGGTSSGGSDGGRSDGGDSSTSSDANSPGDDSGAGSEGSSGSDGSGSRGDSSATADGRTEAGASAEGSANSAANGGDERPSPTPSTGADGADANASSGADGGTGAGDEENTEAPSTGNGQGTDRDVIPGDAGDSWVPGGGSAPHPDYSDPVPRNPDVPTPEDDTDLITGGDQTAPRGNNQPASSFGESLISTIVSSWPVLVLAAFGMAAVGFILFLVGRRNKQQD</sequence>
<feature type="chain" id="PRO_5032782451" evidence="3">
    <location>
        <begin position="36"/>
        <end position="538"/>
    </location>
</feature>
<protein>
    <submittedName>
        <fullName evidence="4">Uncharacterized protein</fullName>
    </submittedName>
</protein>
<keyword evidence="2" id="KW-0472">Membrane</keyword>
<feature type="compositionally biased region" description="Low complexity" evidence="1">
    <location>
        <begin position="361"/>
        <end position="388"/>
    </location>
</feature>
<dbReference type="RefSeq" id="WP_198499260.1">
    <property type="nucleotide sequence ID" value="NZ_CP065989.1"/>
</dbReference>
<evidence type="ECO:0000256" key="2">
    <source>
        <dbReference type="SAM" id="Phobius"/>
    </source>
</evidence>
<dbReference type="AlphaFoldDB" id="A0A7T3ZYP0"/>
<feature type="compositionally biased region" description="Low complexity" evidence="1">
    <location>
        <begin position="398"/>
        <end position="411"/>
    </location>
</feature>
<name>A0A7T3ZYP0_9MICO</name>
<feature type="compositionally biased region" description="Low complexity" evidence="1">
    <location>
        <begin position="282"/>
        <end position="310"/>
    </location>
</feature>
<dbReference type="Proteomes" id="UP000595374">
    <property type="component" value="Chromosome"/>
</dbReference>
<evidence type="ECO:0000256" key="1">
    <source>
        <dbReference type="SAM" id="MobiDB-lite"/>
    </source>
</evidence>
<evidence type="ECO:0000256" key="3">
    <source>
        <dbReference type="SAM" id="SignalP"/>
    </source>
</evidence>
<keyword evidence="2" id="KW-1133">Transmembrane helix</keyword>
<organism evidence="4 5">
    <name type="scientific">Brevibacterium casei</name>
    <dbReference type="NCBI Taxonomy" id="33889"/>
    <lineage>
        <taxon>Bacteria</taxon>
        <taxon>Bacillati</taxon>
        <taxon>Actinomycetota</taxon>
        <taxon>Actinomycetes</taxon>
        <taxon>Micrococcales</taxon>
        <taxon>Brevibacteriaceae</taxon>
        <taxon>Brevibacterium</taxon>
    </lineage>
</organism>
<keyword evidence="3" id="KW-0732">Signal</keyword>
<feature type="compositionally biased region" description="Basic and acidic residues" evidence="1">
    <location>
        <begin position="154"/>
        <end position="165"/>
    </location>
</feature>
<proteinExistence type="predicted"/>
<feature type="compositionally biased region" description="Low complexity" evidence="1">
    <location>
        <begin position="43"/>
        <end position="103"/>
    </location>
</feature>
<feature type="compositionally biased region" description="Gly residues" evidence="1">
    <location>
        <begin position="348"/>
        <end position="360"/>
    </location>
</feature>
<feature type="region of interest" description="Disordered" evidence="1">
    <location>
        <begin position="43"/>
        <end position="495"/>
    </location>
</feature>
<evidence type="ECO:0000313" key="4">
    <source>
        <dbReference type="EMBL" id="QQB14145.1"/>
    </source>
</evidence>
<feature type="transmembrane region" description="Helical" evidence="2">
    <location>
        <begin position="510"/>
        <end position="530"/>
    </location>
</feature>
<feature type="signal peptide" evidence="3">
    <location>
        <begin position="1"/>
        <end position="35"/>
    </location>
</feature>
<feature type="compositionally biased region" description="Gly residues" evidence="1">
    <location>
        <begin position="311"/>
        <end position="324"/>
    </location>
</feature>
<evidence type="ECO:0000313" key="5">
    <source>
        <dbReference type="Proteomes" id="UP000595374"/>
    </source>
</evidence>
<dbReference type="EMBL" id="CP065989">
    <property type="protein sequence ID" value="QQB14145.1"/>
    <property type="molecule type" value="Genomic_DNA"/>
</dbReference>
<keyword evidence="2" id="KW-0812">Transmembrane</keyword>
<accession>A0A7T3ZYP0</accession>
<feature type="compositionally biased region" description="Low complexity" evidence="1">
    <location>
        <begin position="111"/>
        <end position="120"/>
    </location>
</feature>
<gene>
    <name evidence="4" type="ORF">I6H47_15470</name>
</gene>
<reference evidence="4 5" key="1">
    <citation type="submission" date="2020-12" db="EMBL/GenBank/DDBJ databases">
        <title>FDA dAtabase for Regulatory Grade micrObial Sequences (FDA-ARGOS): Supporting development and validation of Infectious Disease Dx tests.</title>
        <authorList>
            <person name="Sproer C."/>
            <person name="Gronow S."/>
            <person name="Severitt S."/>
            <person name="Schroder I."/>
            <person name="Tallon L."/>
            <person name="Sadzewicz L."/>
            <person name="Zhao X."/>
            <person name="Boylan J."/>
            <person name="Ott S."/>
            <person name="Bowen H."/>
            <person name="Vavikolanu K."/>
            <person name="Mehta A."/>
            <person name="Aluvathingal J."/>
            <person name="Nadendla S."/>
            <person name="Lowell S."/>
            <person name="Myers T."/>
            <person name="Yan Y."/>
            <person name="Sichtig H."/>
        </authorList>
    </citation>
    <scope>NUCLEOTIDE SEQUENCE [LARGE SCALE GENOMIC DNA]</scope>
    <source>
        <strain evidence="4 5">FDAARGOS_990</strain>
    </source>
</reference>